<evidence type="ECO:0000313" key="2">
    <source>
        <dbReference type="Proteomes" id="UP001057402"/>
    </source>
</evidence>
<dbReference type="Proteomes" id="UP001057402">
    <property type="component" value="Chromosome 12"/>
</dbReference>
<proteinExistence type="predicted"/>
<organism evidence="1 2">
    <name type="scientific">Melastoma candidum</name>
    <dbReference type="NCBI Taxonomy" id="119954"/>
    <lineage>
        <taxon>Eukaryota</taxon>
        <taxon>Viridiplantae</taxon>
        <taxon>Streptophyta</taxon>
        <taxon>Embryophyta</taxon>
        <taxon>Tracheophyta</taxon>
        <taxon>Spermatophyta</taxon>
        <taxon>Magnoliopsida</taxon>
        <taxon>eudicotyledons</taxon>
        <taxon>Gunneridae</taxon>
        <taxon>Pentapetalae</taxon>
        <taxon>rosids</taxon>
        <taxon>malvids</taxon>
        <taxon>Myrtales</taxon>
        <taxon>Melastomataceae</taxon>
        <taxon>Melastomatoideae</taxon>
        <taxon>Melastomateae</taxon>
        <taxon>Melastoma</taxon>
    </lineage>
</organism>
<protein>
    <submittedName>
        <fullName evidence="1">Uncharacterized protein</fullName>
    </submittedName>
</protein>
<comment type="caution">
    <text evidence="1">The sequence shown here is derived from an EMBL/GenBank/DDBJ whole genome shotgun (WGS) entry which is preliminary data.</text>
</comment>
<dbReference type="EMBL" id="CM042891">
    <property type="protein sequence ID" value="KAI4304163.1"/>
    <property type="molecule type" value="Genomic_DNA"/>
</dbReference>
<sequence>MGCGVRGVILDADVILTPASSSPAQGPDDAVHLPPLADRLLRRLRHSGIRTGIVLRSGSPSCMVEFFMNLAASHAFECFGLNSRSAEDVVCEIQKSWGEDGRKIVYVVSESSKGMLIEPTSHGWVVVDLVSEASGSNKNGNSSLMYINSLLQLPSVICSIIKKTTSSDVLKVGYLMKPSREEDFAKRGAFPMHPTPNGLTFMPLSFELPLHSQLNEVDLVLHKATDEIVSLNLGMLSEVSARVNYSKGMQEVKSYLEHHRQVCVVDPFDKVYPIVDRLEIQQLLSDLKDLDGKRKHKIRGPKFFKVDSFDEEVILTAKGKFPFPCIVKPQVACGVADAHTMGIAFEVDDLMSLRVLLPAIVQEYVDHFSTLYKFYVLGEEVFHAVKRSMPNGTRLRKLSESNGLKPLLFDSLKSLPTVTGAETDLPGNCSSPKAHSEVLDLDLVTLAAKWLSDRMGLTIFGFDVVVQEGTLDHVIVDINYLPSFKEVPDDIAVPAFWNAIRKKYDSNRKQEGSSAC</sequence>
<keyword evidence="2" id="KW-1185">Reference proteome</keyword>
<gene>
    <name evidence="1" type="ORF">MLD38_039713</name>
</gene>
<reference evidence="2" key="1">
    <citation type="journal article" date="2023" name="Front. Plant Sci.">
        <title>Chromosomal-level genome assembly of Melastoma candidum provides insights into trichome evolution.</title>
        <authorList>
            <person name="Zhong Y."/>
            <person name="Wu W."/>
            <person name="Sun C."/>
            <person name="Zou P."/>
            <person name="Liu Y."/>
            <person name="Dai S."/>
            <person name="Zhou R."/>
        </authorList>
    </citation>
    <scope>NUCLEOTIDE SEQUENCE [LARGE SCALE GENOMIC DNA]</scope>
</reference>
<evidence type="ECO:0000313" key="1">
    <source>
        <dbReference type="EMBL" id="KAI4304163.1"/>
    </source>
</evidence>
<accession>A0ACB9L452</accession>
<name>A0ACB9L452_9MYRT</name>